<keyword evidence="1" id="KW-0472">Membrane</keyword>
<dbReference type="AlphaFoldDB" id="A0A1Y2A472"/>
<accession>A0A1Y2A472</accession>
<evidence type="ECO:0000313" key="2">
    <source>
        <dbReference type="EMBL" id="ORY17298.1"/>
    </source>
</evidence>
<organism evidence="2 3">
    <name type="scientific">Clohesyomyces aquaticus</name>
    <dbReference type="NCBI Taxonomy" id="1231657"/>
    <lineage>
        <taxon>Eukaryota</taxon>
        <taxon>Fungi</taxon>
        <taxon>Dikarya</taxon>
        <taxon>Ascomycota</taxon>
        <taxon>Pezizomycotina</taxon>
        <taxon>Dothideomycetes</taxon>
        <taxon>Pleosporomycetidae</taxon>
        <taxon>Pleosporales</taxon>
        <taxon>Lindgomycetaceae</taxon>
        <taxon>Clohesyomyces</taxon>
    </lineage>
</organism>
<evidence type="ECO:0000256" key="1">
    <source>
        <dbReference type="SAM" id="Phobius"/>
    </source>
</evidence>
<dbReference type="Proteomes" id="UP000193144">
    <property type="component" value="Unassembled WGS sequence"/>
</dbReference>
<proteinExistence type="predicted"/>
<sequence length="134" mass="14645">MPVCLEIRCCKGSPTATSDFPPRLQTSISTLHRQSIYLEPFQASNNLFNMRSFAILPALLFIGSVFAFPTEMGELEKRGNGCYSIFHTDDGVCKFHCVNDVTKKCSNGKVLRPTGGKCGGIASAFCQCIYSSNC</sequence>
<keyword evidence="3" id="KW-1185">Reference proteome</keyword>
<name>A0A1Y2A472_9PLEO</name>
<keyword evidence="1" id="KW-1133">Transmembrane helix</keyword>
<dbReference type="OrthoDB" id="5420005at2759"/>
<dbReference type="EMBL" id="MCFA01000013">
    <property type="protein sequence ID" value="ORY17298.1"/>
    <property type="molecule type" value="Genomic_DNA"/>
</dbReference>
<gene>
    <name evidence="2" type="ORF">BCR34DRAFT_611048</name>
</gene>
<feature type="transmembrane region" description="Helical" evidence="1">
    <location>
        <begin position="48"/>
        <end position="68"/>
    </location>
</feature>
<comment type="caution">
    <text evidence="2">The sequence shown here is derived from an EMBL/GenBank/DDBJ whole genome shotgun (WGS) entry which is preliminary data.</text>
</comment>
<reference evidence="2 3" key="1">
    <citation type="submission" date="2016-07" db="EMBL/GenBank/DDBJ databases">
        <title>Pervasive Adenine N6-methylation of Active Genes in Fungi.</title>
        <authorList>
            <consortium name="DOE Joint Genome Institute"/>
            <person name="Mondo S.J."/>
            <person name="Dannebaum R.O."/>
            <person name="Kuo R.C."/>
            <person name="Labutti K."/>
            <person name="Haridas S."/>
            <person name="Kuo A."/>
            <person name="Salamov A."/>
            <person name="Ahrendt S.R."/>
            <person name="Lipzen A."/>
            <person name="Sullivan W."/>
            <person name="Andreopoulos W.B."/>
            <person name="Clum A."/>
            <person name="Lindquist E."/>
            <person name="Daum C."/>
            <person name="Ramamoorthy G.K."/>
            <person name="Gryganskyi A."/>
            <person name="Culley D."/>
            <person name="Magnuson J.K."/>
            <person name="James T.Y."/>
            <person name="O'Malley M.A."/>
            <person name="Stajich J.E."/>
            <person name="Spatafora J.W."/>
            <person name="Visel A."/>
            <person name="Grigoriev I.V."/>
        </authorList>
    </citation>
    <scope>NUCLEOTIDE SEQUENCE [LARGE SCALE GENOMIC DNA]</scope>
    <source>
        <strain evidence="2 3">CBS 115471</strain>
    </source>
</reference>
<keyword evidence="1" id="KW-0812">Transmembrane</keyword>
<evidence type="ECO:0000313" key="3">
    <source>
        <dbReference type="Proteomes" id="UP000193144"/>
    </source>
</evidence>
<protein>
    <submittedName>
        <fullName evidence="2">Uncharacterized protein</fullName>
    </submittedName>
</protein>